<dbReference type="InterPro" id="IPR046347">
    <property type="entry name" value="bZIP_sf"/>
</dbReference>
<dbReference type="Gene3D" id="1.20.5.170">
    <property type="match status" value="1"/>
</dbReference>
<dbReference type="SUPFAM" id="SSF57959">
    <property type="entry name" value="Leucine zipper domain"/>
    <property type="match status" value="1"/>
</dbReference>
<dbReference type="OMA" id="IDMIASP"/>
<sequence>MDERAAEKEERKREYNRLAQREFRRRRKEHLKKLEQAQQDQNSEQSEEIERLRYQNEELRRENEALRTQLYGPSSSSQFLGTAFATPNDGRSYSLSPSISGASLSGAGSPTAPLVTDALPIGSLSLTSSMLPPTTYAYSEATSLPHISNLQQPQTYMVHSSGFHHNTHSSPESSDFRGTQLALGSSFQSLDLSRVVESEPNRAVGTAITPQASSLPLVQFDRNKARSDLLQIFRPYFKDQSVVSSSSKHLAALRSLKDSLPAVLKPSKVQLDTPHYYEIDMIPSPSLRDRLMGITEDMARRFISESSEAGQLIIWGEDALNEVSWEMSQGLLERWGWLVGREWIVRANYWRQQRGAPLLAEW</sequence>
<dbReference type="PANTHER" id="PTHR38116:SF9">
    <property type="entry name" value="BZIP DOMAIN-CONTAINING PROTEIN"/>
    <property type="match status" value="1"/>
</dbReference>
<dbReference type="Pfam" id="PF11905">
    <property type="entry name" value="DUF3425"/>
    <property type="match status" value="1"/>
</dbReference>
<gene>
    <name evidence="2" type="ORF">B7463_g360</name>
</gene>
<dbReference type="InterPro" id="IPR021833">
    <property type="entry name" value="DUF3425"/>
</dbReference>
<dbReference type="CDD" id="cd14688">
    <property type="entry name" value="bZIP_YAP"/>
    <property type="match status" value="1"/>
</dbReference>
<dbReference type="STRING" id="5539.A0A3E2HRJ3"/>
<dbReference type="OrthoDB" id="2245989at2759"/>
<proteinExistence type="predicted"/>
<dbReference type="Proteomes" id="UP000258309">
    <property type="component" value="Unassembled WGS sequence"/>
</dbReference>
<feature type="non-terminal residue" evidence="2">
    <location>
        <position position="362"/>
    </location>
</feature>
<organism evidence="2 3">
    <name type="scientific">Scytalidium lignicola</name>
    <name type="common">Hyphomycete</name>
    <dbReference type="NCBI Taxonomy" id="5539"/>
    <lineage>
        <taxon>Eukaryota</taxon>
        <taxon>Fungi</taxon>
        <taxon>Dikarya</taxon>
        <taxon>Ascomycota</taxon>
        <taxon>Pezizomycotina</taxon>
        <taxon>Leotiomycetes</taxon>
        <taxon>Leotiomycetes incertae sedis</taxon>
        <taxon>Scytalidium</taxon>
    </lineage>
</organism>
<evidence type="ECO:0000256" key="1">
    <source>
        <dbReference type="SAM" id="MobiDB-lite"/>
    </source>
</evidence>
<dbReference type="PANTHER" id="PTHR38116">
    <property type="entry name" value="CHROMOSOME 7, WHOLE GENOME SHOTGUN SEQUENCE"/>
    <property type="match status" value="1"/>
</dbReference>
<keyword evidence="3" id="KW-1185">Reference proteome</keyword>
<dbReference type="EMBL" id="NCSJ02000003">
    <property type="protein sequence ID" value="RFU35984.1"/>
    <property type="molecule type" value="Genomic_DNA"/>
</dbReference>
<evidence type="ECO:0000313" key="3">
    <source>
        <dbReference type="Proteomes" id="UP000258309"/>
    </source>
</evidence>
<feature type="non-terminal residue" evidence="2">
    <location>
        <position position="1"/>
    </location>
</feature>
<reference evidence="2 3" key="1">
    <citation type="submission" date="2018-05" db="EMBL/GenBank/DDBJ databases">
        <title>Draft genome sequence of Scytalidium lignicola DSM 105466, a ubiquitous saprotrophic fungus.</title>
        <authorList>
            <person name="Buettner E."/>
            <person name="Gebauer A.M."/>
            <person name="Hofrichter M."/>
            <person name="Liers C."/>
            <person name="Kellner H."/>
        </authorList>
    </citation>
    <scope>NUCLEOTIDE SEQUENCE [LARGE SCALE GENOMIC DNA]</scope>
    <source>
        <strain evidence="2 3">DSM 105466</strain>
    </source>
</reference>
<feature type="compositionally biased region" description="Basic and acidic residues" evidence="1">
    <location>
        <begin position="1"/>
        <end position="22"/>
    </location>
</feature>
<name>A0A3E2HRJ3_SCYLI</name>
<feature type="region of interest" description="Disordered" evidence="1">
    <location>
        <begin position="1"/>
        <end position="24"/>
    </location>
</feature>
<dbReference type="AlphaFoldDB" id="A0A3E2HRJ3"/>
<evidence type="ECO:0000313" key="2">
    <source>
        <dbReference type="EMBL" id="RFU35984.1"/>
    </source>
</evidence>
<feature type="region of interest" description="Disordered" evidence="1">
    <location>
        <begin position="29"/>
        <end position="48"/>
    </location>
</feature>
<comment type="caution">
    <text evidence="2">The sequence shown here is derived from an EMBL/GenBank/DDBJ whole genome shotgun (WGS) entry which is preliminary data.</text>
</comment>
<dbReference type="GO" id="GO:0003700">
    <property type="term" value="F:DNA-binding transcription factor activity"/>
    <property type="evidence" value="ECO:0007669"/>
    <property type="project" value="InterPro"/>
</dbReference>
<evidence type="ECO:0008006" key="4">
    <source>
        <dbReference type="Google" id="ProtNLM"/>
    </source>
</evidence>
<accession>A0A3E2HRJ3</accession>
<protein>
    <recommendedName>
        <fullName evidence="4">BZIP domain-containing protein</fullName>
    </recommendedName>
</protein>